<evidence type="ECO:0000313" key="1">
    <source>
        <dbReference type="EMBL" id="KZT32599.1"/>
    </source>
</evidence>
<dbReference type="EMBL" id="KV428314">
    <property type="protein sequence ID" value="KZT32599.1"/>
    <property type="molecule type" value="Genomic_DNA"/>
</dbReference>
<evidence type="ECO:0000313" key="2">
    <source>
        <dbReference type="Proteomes" id="UP000076798"/>
    </source>
</evidence>
<organism evidence="1 2">
    <name type="scientific">Sistotremastrum suecicum HHB10207 ss-3</name>
    <dbReference type="NCBI Taxonomy" id="1314776"/>
    <lineage>
        <taxon>Eukaryota</taxon>
        <taxon>Fungi</taxon>
        <taxon>Dikarya</taxon>
        <taxon>Basidiomycota</taxon>
        <taxon>Agaricomycotina</taxon>
        <taxon>Agaricomycetes</taxon>
        <taxon>Sistotremastrales</taxon>
        <taxon>Sistotremastraceae</taxon>
        <taxon>Sistotremastrum</taxon>
    </lineage>
</organism>
<dbReference type="AlphaFoldDB" id="A0A165XVN8"/>
<dbReference type="Proteomes" id="UP000076798">
    <property type="component" value="Unassembled WGS sequence"/>
</dbReference>
<accession>A0A165XVN8</accession>
<sequence length="85" mass="9734">MLYQSFFVESLAPSDCSSSLSWLDGSRVAWIQVCLERLERDGLVMRCWAHYILASQSLLALPAANNGSTERYTTFRYLLINPPFR</sequence>
<name>A0A165XVN8_9AGAM</name>
<proteinExistence type="predicted"/>
<gene>
    <name evidence="1" type="ORF">SISSUDRAFT_527031</name>
</gene>
<protein>
    <submittedName>
        <fullName evidence="1">Uncharacterized protein</fullName>
    </submittedName>
</protein>
<reference evidence="1 2" key="1">
    <citation type="journal article" date="2016" name="Mol. Biol. Evol.">
        <title>Comparative Genomics of Early-Diverging Mushroom-Forming Fungi Provides Insights into the Origins of Lignocellulose Decay Capabilities.</title>
        <authorList>
            <person name="Nagy L.G."/>
            <person name="Riley R."/>
            <person name="Tritt A."/>
            <person name="Adam C."/>
            <person name="Daum C."/>
            <person name="Floudas D."/>
            <person name="Sun H."/>
            <person name="Yadav J.S."/>
            <person name="Pangilinan J."/>
            <person name="Larsson K.H."/>
            <person name="Matsuura K."/>
            <person name="Barry K."/>
            <person name="Labutti K."/>
            <person name="Kuo R."/>
            <person name="Ohm R.A."/>
            <person name="Bhattacharya S.S."/>
            <person name="Shirouzu T."/>
            <person name="Yoshinaga Y."/>
            <person name="Martin F.M."/>
            <person name="Grigoriev I.V."/>
            <person name="Hibbett D.S."/>
        </authorList>
    </citation>
    <scope>NUCLEOTIDE SEQUENCE [LARGE SCALE GENOMIC DNA]</scope>
    <source>
        <strain evidence="1 2">HHB10207 ss-3</strain>
    </source>
</reference>
<keyword evidence="2" id="KW-1185">Reference proteome</keyword>